<keyword evidence="6 9" id="KW-0472">Membrane</keyword>
<feature type="transmembrane region" description="Helical" evidence="9">
    <location>
        <begin position="182"/>
        <end position="204"/>
    </location>
</feature>
<feature type="transmembrane region" description="Helical" evidence="9">
    <location>
        <begin position="62"/>
        <end position="84"/>
    </location>
</feature>
<dbReference type="Pfam" id="PF00083">
    <property type="entry name" value="Sugar_tr"/>
    <property type="match status" value="1"/>
</dbReference>
<evidence type="ECO:0000313" key="12">
    <source>
        <dbReference type="Proteomes" id="UP001161247"/>
    </source>
</evidence>
<organism evidence="11 12">
    <name type="scientific">Oldenlandia corymbosa var. corymbosa</name>
    <dbReference type="NCBI Taxonomy" id="529605"/>
    <lineage>
        <taxon>Eukaryota</taxon>
        <taxon>Viridiplantae</taxon>
        <taxon>Streptophyta</taxon>
        <taxon>Embryophyta</taxon>
        <taxon>Tracheophyta</taxon>
        <taxon>Spermatophyta</taxon>
        <taxon>Magnoliopsida</taxon>
        <taxon>eudicotyledons</taxon>
        <taxon>Gunneridae</taxon>
        <taxon>Pentapetalae</taxon>
        <taxon>asterids</taxon>
        <taxon>lamiids</taxon>
        <taxon>Gentianales</taxon>
        <taxon>Rubiaceae</taxon>
        <taxon>Rubioideae</taxon>
        <taxon>Spermacoceae</taxon>
        <taxon>Hedyotis-Oldenlandia complex</taxon>
        <taxon>Oldenlandia</taxon>
    </lineage>
</organism>
<comment type="similarity">
    <text evidence="7">Belongs to the major facilitator superfamily. Phosphate:H(+) symporter (TC 2.A.1.9) family.</text>
</comment>
<dbReference type="InterPro" id="IPR036259">
    <property type="entry name" value="MFS_trans_sf"/>
</dbReference>
<feature type="domain" description="Major facilitator superfamily (MFS) profile" evidence="10">
    <location>
        <begin position="26"/>
        <end position="473"/>
    </location>
</feature>
<dbReference type="InterPro" id="IPR020846">
    <property type="entry name" value="MFS_dom"/>
</dbReference>
<dbReference type="InterPro" id="IPR005828">
    <property type="entry name" value="MFS_sugar_transport-like"/>
</dbReference>
<protein>
    <submittedName>
        <fullName evidence="11">OLC1v1036945C2</fullName>
    </submittedName>
</protein>
<comment type="similarity">
    <text evidence="2 8">Belongs to the major facilitator superfamily. Sugar transporter (TC 2.A.1.1) family.</text>
</comment>
<dbReference type="Gene3D" id="1.20.1250.20">
    <property type="entry name" value="MFS general substrate transporter like domains"/>
    <property type="match status" value="1"/>
</dbReference>
<dbReference type="GO" id="GO:0016020">
    <property type="term" value="C:membrane"/>
    <property type="evidence" value="ECO:0007669"/>
    <property type="project" value="UniProtKB-SubCell"/>
</dbReference>
<dbReference type="NCBIfam" id="TIGR00879">
    <property type="entry name" value="SP"/>
    <property type="match status" value="1"/>
</dbReference>
<dbReference type="PROSITE" id="PS00216">
    <property type="entry name" value="SUGAR_TRANSPORT_1"/>
    <property type="match status" value="1"/>
</dbReference>
<name>A0AAV1CXW6_OLDCO</name>
<dbReference type="EMBL" id="OX459120">
    <property type="protein sequence ID" value="CAI9100026.1"/>
    <property type="molecule type" value="Genomic_DNA"/>
</dbReference>
<keyword evidence="3 8" id="KW-0813">Transport</keyword>
<evidence type="ECO:0000256" key="6">
    <source>
        <dbReference type="ARBA" id="ARBA00023136"/>
    </source>
</evidence>
<evidence type="ECO:0000256" key="2">
    <source>
        <dbReference type="ARBA" id="ARBA00010992"/>
    </source>
</evidence>
<feature type="transmembrane region" description="Helical" evidence="9">
    <location>
        <begin position="451"/>
        <end position="469"/>
    </location>
</feature>
<keyword evidence="12" id="KW-1185">Reference proteome</keyword>
<dbReference type="Proteomes" id="UP001161247">
    <property type="component" value="Chromosome 3"/>
</dbReference>
<reference evidence="11" key="1">
    <citation type="submission" date="2023-03" db="EMBL/GenBank/DDBJ databases">
        <authorList>
            <person name="Julca I."/>
        </authorList>
    </citation>
    <scope>NUCLEOTIDE SEQUENCE</scope>
</reference>
<evidence type="ECO:0000256" key="9">
    <source>
        <dbReference type="SAM" id="Phobius"/>
    </source>
</evidence>
<dbReference type="GO" id="GO:0022857">
    <property type="term" value="F:transmembrane transporter activity"/>
    <property type="evidence" value="ECO:0007669"/>
    <property type="project" value="InterPro"/>
</dbReference>
<feature type="transmembrane region" description="Helical" evidence="9">
    <location>
        <begin position="376"/>
        <end position="403"/>
    </location>
</feature>
<feature type="transmembrane region" description="Helical" evidence="9">
    <location>
        <begin position="157"/>
        <end position="176"/>
    </location>
</feature>
<dbReference type="PANTHER" id="PTHR48020">
    <property type="entry name" value="PROTON MYO-INOSITOL COTRANSPORTER"/>
    <property type="match status" value="1"/>
</dbReference>
<dbReference type="PRINTS" id="PR00171">
    <property type="entry name" value="SUGRTRNSPORT"/>
</dbReference>
<feature type="transmembrane region" description="Helical" evidence="9">
    <location>
        <begin position="117"/>
        <end position="137"/>
    </location>
</feature>
<evidence type="ECO:0000256" key="8">
    <source>
        <dbReference type="RuleBase" id="RU003346"/>
    </source>
</evidence>
<dbReference type="SUPFAM" id="SSF103473">
    <property type="entry name" value="MFS general substrate transporter"/>
    <property type="match status" value="1"/>
</dbReference>
<dbReference type="AlphaFoldDB" id="A0AAV1CXW6"/>
<keyword evidence="5 9" id="KW-1133">Transmembrane helix</keyword>
<accession>A0AAV1CXW6</accession>
<feature type="transmembrane region" description="Helical" evidence="9">
    <location>
        <begin position="313"/>
        <end position="333"/>
    </location>
</feature>
<evidence type="ECO:0000313" key="11">
    <source>
        <dbReference type="EMBL" id="CAI9100026.1"/>
    </source>
</evidence>
<sequence>MADPDLEDSQQDSPKETRINKHVLACSLLASLTCVSSGYDVGVVTEVARKAHLDLKFSSVEVIVFFVFVPLFYLLGAVAAAWTADRIGRRYTLLFSCTIFFAGSVLMGFATNFSSFMVGRFCSSVGVGYAVMVAPLYIAEISPVSSSRGFLTSLPELLVNVGSLLGGIVSYCLPMISSQLGWRFMVGIAAFASVFLFIALLSITSESSYWLVMKDRLPDAKRVLEKTSGSFEESRLIFEEIKKAAGIPDQNGTTVCVGLKELLIHPSPAVRHMLITALAVHFFQQASGISVITSFTTNVFEKAGVQRESHQQFISYAIGLAGIMCNLVATALVDKIGRRVLLLSSLAGMAFSLMGFAIGLTIIHHHSHHSDQKITWALTICIICSLFCTVFFSIGIGPIAWIYSSEIFPPRLRALGSGMAAAMNFFTTAIVVFSFAVLIRFKTSFNFGSLFFLYTGIALSGWIFIYLFLPETKGNSLQEMEKLFLGLGPFSGNRIRNSIHHWNII</sequence>
<gene>
    <name evidence="11" type="ORF">OLC1_LOCUS9945</name>
</gene>
<comment type="subcellular location">
    <subcellularLocation>
        <location evidence="1">Membrane</location>
        <topology evidence="1">Multi-pass membrane protein</topology>
    </subcellularLocation>
</comment>
<feature type="transmembrane region" description="Helical" evidence="9">
    <location>
        <begin position="340"/>
        <end position="364"/>
    </location>
</feature>
<dbReference type="InterPro" id="IPR050814">
    <property type="entry name" value="Myo-inositol_Transporter"/>
</dbReference>
<feature type="transmembrane region" description="Helical" evidence="9">
    <location>
        <begin position="91"/>
        <end position="111"/>
    </location>
</feature>
<evidence type="ECO:0000256" key="5">
    <source>
        <dbReference type="ARBA" id="ARBA00022989"/>
    </source>
</evidence>
<proteinExistence type="inferred from homology"/>
<dbReference type="InterPro" id="IPR003663">
    <property type="entry name" value="Sugar/inositol_transpt"/>
</dbReference>
<dbReference type="PROSITE" id="PS50850">
    <property type="entry name" value="MFS"/>
    <property type="match status" value="1"/>
</dbReference>
<evidence type="ECO:0000256" key="4">
    <source>
        <dbReference type="ARBA" id="ARBA00022692"/>
    </source>
</evidence>
<feature type="transmembrane region" description="Helical" evidence="9">
    <location>
        <begin position="415"/>
        <end position="439"/>
    </location>
</feature>
<evidence type="ECO:0000259" key="10">
    <source>
        <dbReference type="PROSITE" id="PS50850"/>
    </source>
</evidence>
<evidence type="ECO:0000256" key="7">
    <source>
        <dbReference type="ARBA" id="ARBA00044504"/>
    </source>
</evidence>
<dbReference type="PANTHER" id="PTHR48020:SF49">
    <property type="entry name" value="SUGAR TRANSPORTER"/>
    <property type="match status" value="1"/>
</dbReference>
<keyword evidence="4 9" id="KW-0812">Transmembrane</keyword>
<evidence type="ECO:0000256" key="3">
    <source>
        <dbReference type="ARBA" id="ARBA00022448"/>
    </source>
</evidence>
<dbReference type="InterPro" id="IPR005829">
    <property type="entry name" value="Sugar_transporter_CS"/>
</dbReference>
<evidence type="ECO:0000256" key="1">
    <source>
        <dbReference type="ARBA" id="ARBA00004141"/>
    </source>
</evidence>